<dbReference type="RefSeq" id="WP_148990200.1">
    <property type="nucleotide sequence ID" value="NZ_VTEV01000015.1"/>
</dbReference>
<dbReference type="AlphaFoldDB" id="A0A5D4SEF4"/>
<protein>
    <submittedName>
        <fullName evidence="1">Uncharacterized protein</fullName>
    </submittedName>
</protein>
<proteinExistence type="predicted"/>
<accession>A0A5D4SEF4</accession>
<dbReference type="Proteomes" id="UP000322524">
    <property type="component" value="Unassembled WGS sequence"/>
</dbReference>
<gene>
    <name evidence="1" type="ORF">FZC76_21730</name>
</gene>
<name>A0A5D4SEF4_9BACI</name>
<organism evidence="1 2">
    <name type="scientific">Sutcliffiella horikoshii</name>
    <dbReference type="NCBI Taxonomy" id="79883"/>
    <lineage>
        <taxon>Bacteria</taxon>
        <taxon>Bacillati</taxon>
        <taxon>Bacillota</taxon>
        <taxon>Bacilli</taxon>
        <taxon>Bacillales</taxon>
        <taxon>Bacillaceae</taxon>
        <taxon>Sutcliffiella</taxon>
    </lineage>
</organism>
<sequence length="201" mass="23770">MNRDQAYELERLLSELEKYDYTFIKPKITRVKEIVQPIIINEKEKESKDRLKLKFSYNKFTPSTEVQRAIGALSNSIAFYEEAGRDIATIQRKQQDILHALELTDLDDVKLNELMKELQEIRILRRVAKNFQEALEPLYHYATKNRHIVKELGRIHNEIMLLQKNIADKKYHVREKTALAEAFENAEELSNRVEKLTLVKE</sequence>
<dbReference type="EMBL" id="VTEV01000015">
    <property type="protein sequence ID" value="TYS60494.1"/>
    <property type="molecule type" value="Genomic_DNA"/>
</dbReference>
<reference evidence="1 2" key="1">
    <citation type="submission" date="2019-08" db="EMBL/GenBank/DDBJ databases">
        <title>Bacillus genomes from the desert of Cuatro Cienegas, Coahuila.</title>
        <authorList>
            <person name="Olmedo-Alvarez G."/>
        </authorList>
    </citation>
    <scope>NUCLEOTIDE SEQUENCE [LARGE SCALE GENOMIC DNA]</scope>
    <source>
        <strain evidence="1 2">CH28_1T</strain>
    </source>
</reference>
<evidence type="ECO:0000313" key="1">
    <source>
        <dbReference type="EMBL" id="TYS60494.1"/>
    </source>
</evidence>
<evidence type="ECO:0000313" key="2">
    <source>
        <dbReference type="Proteomes" id="UP000322524"/>
    </source>
</evidence>
<comment type="caution">
    <text evidence="1">The sequence shown here is derived from an EMBL/GenBank/DDBJ whole genome shotgun (WGS) entry which is preliminary data.</text>
</comment>